<dbReference type="Proteomes" id="UP000435649">
    <property type="component" value="Unassembled WGS sequence"/>
</dbReference>
<name>A0A844GAN2_9BACT</name>
<dbReference type="GO" id="GO:0003677">
    <property type="term" value="F:DNA binding"/>
    <property type="evidence" value="ECO:0007669"/>
    <property type="project" value="UniProtKB-KW"/>
</dbReference>
<keyword evidence="2" id="KW-0680">Restriction system</keyword>
<keyword evidence="3" id="KW-0238">DNA-binding</keyword>
<evidence type="ECO:0000259" key="4">
    <source>
        <dbReference type="Pfam" id="PF01420"/>
    </source>
</evidence>
<dbReference type="InterPro" id="IPR000055">
    <property type="entry name" value="Restrct_endonuc_typeI_TRD"/>
</dbReference>
<evidence type="ECO:0000256" key="3">
    <source>
        <dbReference type="ARBA" id="ARBA00023125"/>
    </source>
</evidence>
<dbReference type="CDD" id="cd17273">
    <property type="entry name" value="RMtype1_S_EcoJA69PI-TRD1-CR1_like"/>
    <property type="match status" value="1"/>
</dbReference>
<gene>
    <name evidence="5" type="ORF">FYJ85_20640</name>
</gene>
<dbReference type="PANTHER" id="PTHR30408:SF12">
    <property type="entry name" value="TYPE I RESTRICTION ENZYME MJAVIII SPECIFICITY SUBUNIT"/>
    <property type="match status" value="1"/>
</dbReference>
<sequence length="397" mass="44033">MNITKVKLSDICIGKGNYGIPASAVPFSEDLYTYLRITDINDDGTLNLADKKSVNDPKAKNYILKENDIVFARTGNSTGRSYFYDSRDGELVYAGFLIKFSLDHQKVNPLFIKYYAISEAYRGWIASFNTGSTRGNINAQTYANMEIPLPPRSQQDLTVDILSSLDSKIRWNTQINHNLEEQIRVLFEDFFINSQHCANWKQGTIADLGNVVGGSTPSKAKPEYYTSNGIAWITPKDLSGNKSKFISKGESDITPAGLRNSSAVIMPRGTVLFSSRAPIGYIAIAKNEITTNQGFKSVVPHLHIGTAFVYCFLKHNLPKIESMASGSTFKEVSGSVMKAIPAVIPAKEALMNFSTITQPLFDQQELLESENQRLTRLRDALLPKLMSGEIDVSEVEI</sequence>
<dbReference type="AlphaFoldDB" id="A0A844GAN2"/>
<feature type="domain" description="Type I restriction modification DNA specificity" evidence="4">
    <location>
        <begin position="5"/>
        <end position="180"/>
    </location>
</feature>
<organism evidence="5 6">
    <name type="scientific">Victivallis lenta</name>
    <dbReference type="NCBI Taxonomy" id="2606640"/>
    <lineage>
        <taxon>Bacteria</taxon>
        <taxon>Pseudomonadati</taxon>
        <taxon>Lentisphaerota</taxon>
        <taxon>Lentisphaeria</taxon>
        <taxon>Victivallales</taxon>
        <taxon>Victivallaceae</taxon>
        <taxon>Victivallis</taxon>
    </lineage>
</organism>
<evidence type="ECO:0000313" key="5">
    <source>
        <dbReference type="EMBL" id="MST99438.1"/>
    </source>
</evidence>
<dbReference type="GO" id="GO:0009307">
    <property type="term" value="P:DNA restriction-modification system"/>
    <property type="evidence" value="ECO:0007669"/>
    <property type="project" value="UniProtKB-KW"/>
</dbReference>
<dbReference type="Gene3D" id="1.10.287.1120">
    <property type="entry name" value="Bipartite methylase S protein"/>
    <property type="match status" value="1"/>
</dbReference>
<dbReference type="RefSeq" id="WP_154420630.1">
    <property type="nucleotide sequence ID" value="NZ_VUNS01000036.1"/>
</dbReference>
<dbReference type="InterPro" id="IPR044946">
    <property type="entry name" value="Restrct_endonuc_typeI_TRD_sf"/>
</dbReference>
<evidence type="ECO:0000313" key="6">
    <source>
        <dbReference type="Proteomes" id="UP000435649"/>
    </source>
</evidence>
<proteinExistence type="inferred from homology"/>
<dbReference type="SUPFAM" id="SSF116734">
    <property type="entry name" value="DNA methylase specificity domain"/>
    <property type="match status" value="2"/>
</dbReference>
<comment type="caution">
    <text evidence="5">The sequence shown here is derived from an EMBL/GenBank/DDBJ whole genome shotgun (WGS) entry which is preliminary data.</text>
</comment>
<dbReference type="Pfam" id="PF01420">
    <property type="entry name" value="Methylase_S"/>
    <property type="match status" value="2"/>
</dbReference>
<evidence type="ECO:0000256" key="2">
    <source>
        <dbReference type="ARBA" id="ARBA00022747"/>
    </source>
</evidence>
<dbReference type="PANTHER" id="PTHR30408">
    <property type="entry name" value="TYPE-1 RESTRICTION ENZYME ECOKI SPECIFICITY PROTEIN"/>
    <property type="match status" value="1"/>
</dbReference>
<keyword evidence="5" id="KW-0540">Nuclease</keyword>
<dbReference type="GO" id="GO:0004519">
    <property type="term" value="F:endonuclease activity"/>
    <property type="evidence" value="ECO:0007669"/>
    <property type="project" value="UniProtKB-KW"/>
</dbReference>
<evidence type="ECO:0000256" key="1">
    <source>
        <dbReference type="ARBA" id="ARBA00010923"/>
    </source>
</evidence>
<dbReference type="CDD" id="cd17521">
    <property type="entry name" value="RMtype1_S_Sau13435ORF2165P_TRD2-CR2_like"/>
    <property type="match status" value="1"/>
</dbReference>
<keyword evidence="5" id="KW-0378">Hydrolase</keyword>
<protein>
    <submittedName>
        <fullName evidence="5">Restriction endonuclease subunit S</fullName>
    </submittedName>
</protein>
<keyword evidence="5" id="KW-0255">Endonuclease</keyword>
<feature type="domain" description="Type I restriction modification DNA specificity" evidence="4">
    <location>
        <begin position="199"/>
        <end position="374"/>
    </location>
</feature>
<reference evidence="5 6" key="1">
    <citation type="submission" date="2019-08" db="EMBL/GenBank/DDBJ databases">
        <title>In-depth cultivation of the pig gut microbiome towards novel bacterial diversity and tailored functional studies.</title>
        <authorList>
            <person name="Wylensek D."/>
            <person name="Hitch T.C.A."/>
            <person name="Clavel T."/>
        </authorList>
    </citation>
    <scope>NUCLEOTIDE SEQUENCE [LARGE SCALE GENOMIC DNA]</scope>
    <source>
        <strain evidence="5 6">BBE-744-WT-12</strain>
    </source>
</reference>
<dbReference type="Gene3D" id="3.90.220.20">
    <property type="entry name" value="DNA methylase specificity domains"/>
    <property type="match status" value="2"/>
</dbReference>
<accession>A0A844GAN2</accession>
<comment type="similarity">
    <text evidence="1">Belongs to the type-I restriction system S methylase family.</text>
</comment>
<dbReference type="EMBL" id="VUNS01000036">
    <property type="protein sequence ID" value="MST99438.1"/>
    <property type="molecule type" value="Genomic_DNA"/>
</dbReference>
<dbReference type="InterPro" id="IPR052021">
    <property type="entry name" value="Type-I_RS_S_subunit"/>
</dbReference>
<keyword evidence="6" id="KW-1185">Reference proteome</keyword>